<dbReference type="SUPFAM" id="SSF52091">
    <property type="entry name" value="SpoIIaa-like"/>
    <property type="match status" value="1"/>
</dbReference>
<dbReference type="AlphaFoldDB" id="A0A316FII7"/>
<dbReference type="InterPro" id="IPR002645">
    <property type="entry name" value="STAS_dom"/>
</dbReference>
<dbReference type="Pfam" id="PF13466">
    <property type="entry name" value="STAS_2"/>
    <property type="match status" value="1"/>
</dbReference>
<dbReference type="Proteomes" id="UP000245697">
    <property type="component" value="Unassembled WGS sequence"/>
</dbReference>
<dbReference type="InterPro" id="IPR058548">
    <property type="entry name" value="MlaB-like_STAS"/>
</dbReference>
<dbReference type="PANTHER" id="PTHR33495:SF2">
    <property type="entry name" value="ANTI-SIGMA FACTOR ANTAGONIST TM_1081-RELATED"/>
    <property type="match status" value="1"/>
</dbReference>
<dbReference type="PROSITE" id="PS50801">
    <property type="entry name" value="STAS"/>
    <property type="match status" value="1"/>
</dbReference>
<dbReference type="RefSeq" id="WP_158319261.1">
    <property type="nucleotide sequence ID" value="NZ_BONA01000039.1"/>
</dbReference>
<comment type="caution">
    <text evidence="2">The sequence shown here is derived from an EMBL/GenBank/DDBJ whole genome shotgun (WGS) entry which is preliminary data.</text>
</comment>
<keyword evidence="3" id="KW-1185">Reference proteome</keyword>
<name>A0A316FII7_9ACTN</name>
<dbReference type="EMBL" id="QGGR01000006">
    <property type="protein sequence ID" value="PWK48083.1"/>
    <property type="molecule type" value="Genomic_DNA"/>
</dbReference>
<accession>A0A316FII7</accession>
<dbReference type="InterPro" id="IPR036513">
    <property type="entry name" value="STAS_dom_sf"/>
</dbReference>
<sequence length="117" mass="12333">MADDYFTIALEPAGGSATSGVLLAGAFDIGTREDLRKALLDLIGGDPGSRITVDLRRVTFIDSEAINALIEGFLTAERAGVTFRLAGARGIVDRVLRVVGLDHLLDPPENGGDPEQV</sequence>
<dbReference type="PANTHER" id="PTHR33495">
    <property type="entry name" value="ANTI-SIGMA FACTOR ANTAGONIST TM_1081-RELATED-RELATED"/>
    <property type="match status" value="1"/>
</dbReference>
<dbReference type="Gene3D" id="3.30.750.24">
    <property type="entry name" value="STAS domain"/>
    <property type="match status" value="1"/>
</dbReference>
<evidence type="ECO:0000313" key="2">
    <source>
        <dbReference type="EMBL" id="PWK48083.1"/>
    </source>
</evidence>
<protein>
    <submittedName>
        <fullName evidence="2">Anti-sigma B factor antagonist</fullName>
    </submittedName>
</protein>
<evidence type="ECO:0000313" key="3">
    <source>
        <dbReference type="Proteomes" id="UP000245697"/>
    </source>
</evidence>
<reference evidence="2 3" key="1">
    <citation type="submission" date="2018-05" db="EMBL/GenBank/DDBJ databases">
        <title>Genomic Encyclopedia of Archaeal and Bacterial Type Strains, Phase II (KMG-II): from individual species to whole genera.</title>
        <authorList>
            <person name="Goeker M."/>
        </authorList>
    </citation>
    <scope>NUCLEOTIDE SEQUENCE [LARGE SCALE GENOMIC DNA]</scope>
    <source>
        <strain evidence="2 3">DSM 45184</strain>
    </source>
</reference>
<gene>
    <name evidence="2" type="ORF">BC793_106110</name>
</gene>
<dbReference type="CDD" id="cd07043">
    <property type="entry name" value="STAS_anti-anti-sigma_factors"/>
    <property type="match status" value="1"/>
</dbReference>
<dbReference type="GO" id="GO:0043856">
    <property type="term" value="F:anti-sigma factor antagonist activity"/>
    <property type="evidence" value="ECO:0007669"/>
    <property type="project" value="TreeGrafter"/>
</dbReference>
<organism evidence="2 3">
    <name type="scientific">Actinoplanes xinjiangensis</name>
    <dbReference type="NCBI Taxonomy" id="512350"/>
    <lineage>
        <taxon>Bacteria</taxon>
        <taxon>Bacillati</taxon>
        <taxon>Actinomycetota</taxon>
        <taxon>Actinomycetes</taxon>
        <taxon>Micromonosporales</taxon>
        <taxon>Micromonosporaceae</taxon>
        <taxon>Actinoplanes</taxon>
    </lineage>
</organism>
<dbReference type="OrthoDB" id="3401304at2"/>
<feature type="domain" description="STAS" evidence="1">
    <location>
        <begin position="23"/>
        <end position="117"/>
    </location>
</feature>
<proteinExistence type="predicted"/>
<evidence type="ECO:0000259" key="1">
    <source>
        <dbReference type="PROSITE" id="PS50801"/>
    </source>
</evidence>